<dbReference type="InterPro" id="IPR040442">
    <property type="entry name" value="Pyrv_kinase-like_dom_sf"/>
</dbReference>
<dbReference type="InterPro" id="IPR015793">
    <property type="entry name" value="Pyrv_Knase_brl"/>
</dbReference>
<organism evidence="15 16">
    <name type="scientific">Coptis chinensis</name>
    <dbReference type="NCBI Taxonomy" id="261450"/>
    <lineage>
        <taxon>Eukaryota</taxon>
        <taxon>Viridiplantae</taxon>
        <taxon>Streptophyta</taxon>
        <taxon>Embryophyta</taxon>
        <taxon>Tracheophyta</taxon>
        <taxon>Spermatophyta</taxon>
        <taxon>Magnoliopsida</taxon>
        <taxon>Ranunculales</taxon>
        <taxon>Ranunculaceae</taxon>
        <taxon>Coptidoideae</taxon>
        <taxon>Coptis</taxon>
    </lineage>
</organism>
<proteinExistence type="inferred from homology"/>
<feature type="compositionally biased region" description="Low complexity" evidence="13">
    <location>
        <begin position="230"/>
        <end position="243"/>
    </location>
</feature>
<protein>
    <recommendedName>
        <fullName evidence="4">pyruvate kinase</fullName>
        <ecNumber evidence="4">2.7.1.40</ecNumber>
    </recommendedName>
</protein>
<evidence type="ECO:0000256" key="6">
    <source>
        <dbReference type="ARBA" id="ARBA00022723"/>
    </source>
</evidence>
<dbReference type="InterPro" id="IPR001697">
    <property type="entry name" value="Pyr_Knase"/>
</dbReference>
<dbReference type="EC" id="2.7.1.40" evidence="4"/>
<dbReference type="GO" id="GO:0030955">
    <property type="term" value="F:potassium ion binding"/>
    <property type="evidence" value="ECO:0007669"/>
    <property type="project" value="InterPro"/>
</dbReference>
<evidence type="ECO:0000256" key="10">
    <source>
        <dbReference type="ARBA" id="ARBA00022842"/>
    </source>
</evidence>
<dbReference type="InterPro" id="IPR015813">
    <property type="entry name" value="Pyrv/PenolPyrv_kinase-like_dom"/>
</dbReference>
<feature type="region of interest" description="Disordered" evidence="13">
    <location>
        <begin position="222"/>
        <end position="259"/>
    </location>
</feature>
<dbReference type="PANTHER" id="PTHR11817">
    <property type="entry name" value="PYRUVATE KINASE"/>
    <property type="match status" value="1"/>
</dbReference>
<evidence type="ECO:0000256" key="3">
    <source>
        <dbReference type="ARBA" id="ARBA00008663"/>
    </source>
</evidence>
<evidence type="ECO:0000256" key="8">
    <source>
        <dbReference type="ARBA" id="ARBA00022777"/>
    </source>
</evidence>
<keyword evidence="9" id="KW-0067">ATP-binding</keyword>
<name>A0A835HTN2_9MAGN</name>
<dbReference type="OrthoDB" id="1719943at2759"/>
<evidence type="ECO:0000256" key="11">
    <source>
        <dbReference type="ARBA" id="ARBA00023152"/>
    </source>
</evidence>
<evidence type="ECO:0000256" key="2">
    <source>
        <dbReference type="ARBA" id="ARBA00004997"/>
    </source>
</evidence>
<dbReference type="EMBL" id="JADFTS010000005">
    <property type="protein sequence ID" value="KAF9604459.1"/>
    <property type="molecule type" value="Genomic_DNA"/>
</dbReference>
<sequence>MQKPVIVATNMLESMISCPTPTRVEVSDIAIAVREGANAIMLSGETAHGNLSNFRFCSFLFKLLALYRPFPVIMVSGLNNQASNVVPVRDVVPSSWSALFHGSGVSNNRGDGYYFSELDTNVEESIPEPGYSVGGEAIVQDNQAGYGNRFLLLQEDEESPVNNNEIVVYDESTDAGEAQFQGEQALYEAIALEEETINDDLSETEKEFFDDEHSPQDLALLPLQVITRAQSKQQQNPQNSSNKGKGKNKGSGRKGKHKR</sequence>
<comment type="similarity">
    <text evidence="3">Belongs to the pyruvate kinase family.</text>
</comment>
<evidence type="ECO:0000256" key="7">
    <source>
        <dbReference type="ARBA" id="ARBA00022741"/>
    </source>
</evidence>
<evidence type="ECO:0000256" key="12">
    <source>
        <dbReference type="ARBA" id="ARBA00023317"/>
    </source>
</evidence>
<keyword evidence="5" id="KW-0808">Transferase</keyword>
<gene>
    <name evidence="15" type="ORF">IFM89_006741</name>
</gene>
<evidence type="ECO:0000313" key="16">
    <source>
        <dbReference type="Proteomes" id="UP000631114"/>
    </source>
</evidence>
<keyword evidence="7" id="KW-0547">Nucleotide-binding</keyword>
<evidence type="ECO:0000256" key="5">
    <source>
        <dbReference type="ARBA" id="ARBA00022679"/>
    </source>
</evidence>
<evidence type="ECO:0000256" key="1">
    <source>
        <dbReference type="ARBA" id="ARBA00001958"/>
    </source>
</evidence>
<dbReference type="GO" id="GO:0005524">
    <property type="term" value="F:ATP binding"/>
    <property type="evidence" value="ECO:0007669"/>
    <property type="project" value="UniProtKB-KW"/>
</dbReference>
<evidence type="ECO:0000313" key="15">
    <source>
        <dbReference type="EMBL" id="KAF9604459.1"/>
    </source>
</evidence>
<keyword evidence="12" id="KW-0670">Pyruvate</keyword>
<feature type="compositionally biased region" description="Basic residues" evidence="13">
    <location>
        <begin position="244"/>
        <end position="259"/>
    </location>
</feature>
<reference evidence="15 16" key="1">
    <citation type="submission" date="2020-10" db="EMBL/GenBank/DDBJ databases">
        <title>The Coptis chinensis genome and diversification of protoberbering-type alkaloids.</title>
        <authorList>
            <person name="Wang B."/>
            <person name="Shu S."/>
            <person name="Song C."/>
            <person name="Liu Y."/>
        </authorList>
    </citation>
    <scope>NUCLEOTIDE SEQUENCE [LARGE SCALE GENOMIC DNA]</scope>
    <source>
        <strain evidence="15">HL-2020</strain>
        <tissue evidence="15">Leaf</tissue>
    </source>
</reference>
<keyword evidence="11" id="KW-0324">Glycolysis</keyword>
<comment type="caution">
    <text evidence="15">The sequence shown here is derived from an EMBL/GenBank/DDBJ whole genome shotgun (WGS) entry which is preliminary data.</text>
</comment>
<dbReference type="GO" id="GO:0016301">
    <property type="term" value="F:kinase activity"/>
    <property type="evidence" value="ECO:0007669"/>
    <property type="project" value="UniProtKB-KW"/>
</dbReference>
<comment type="cofactor">
    <cofactor evidence="1">
        <name>K(+)</name>
        <dbReference type="ChEBI" id="CHEBI:29103"/>
    </cofactor>
</comment>
<dbReference type="Proteomes" id="UP000631114">
    <property type="component" value="Unassembled WGS sequence"/>
</dbReference>
<comment type="pathway">
    <text evidence="2">Carbohydrate degradation; glycolysis; pyruvate from D-glyceraldehyde 3-phosphate: step 5/5.</text>
</comment>
<accession>A0A835HTN2</accession>
<keyword evidence="8" id="KW-0418">Kinase</keyword>
<dbReference type="GO" id="GO:0004743">
    <property type="term" value="F:pyruvate kinase activity"/>
    <property type="evidence" value="ECO:0007669"/>
    <property type="project" value="UniProtKB-EC"/>
</dbReference>
<feature type="domain" description="Pyruvate kinase barrel" evidence="14">
    <location>
        <begin position="2"/>
        <end position="50"/>
    </location>
</feature>
<keyword evidence="10" id="KW-0460">Magnesium</keyword>
<dbReference type="SUPFAM" id="SSF51621">
    <property type="entry name" value="Phosphoenolpyruvate/pyruvate domain"/>
    <property type="match status" value="1"/>
</dbReference>
<keyword evidence="16" id="KW-1185">Reference proteome</keyword>
<dbReference type="Gene3D" id="3.20.20.60">
    <property type="entry name" value="Phosphoenolpyruvate-binding domains"/>
    <property type="match status" value="1"/>
</dbReference>
<dbReference type="AlphaFoldDB" id="A0A835HTN2"/>
<evidence type="ECO:0000256" key="4">
    <source>
        <dbReference type="ARBA" id="ARBA00012142"/>
    </source>
</evidence>
<keyword evidence="6" id="KW-0479">Metal-binding</keyword>
<evidence type="ECO:0000256" key="13">
    <source>
        <dbReference type="SAM" id="MobiDB-lite"/>
    </source>
</evidence>
<evidence type="ECO:0000259" key="14">
    <source>
        <dbReference type="Pfam" id="PF00224"/>
    </source>
</evidence>
<dbReference type="UniPathway" id="UPA00109">
    <property type="reaction ID" value="UER00188"/>
</dbReference>
<evidence type="ECO:0000256" key="9">
    <source>
        <dbReference type="ARBA" id="ARBA00022840"/>
    </source>
</evidence>
<dbReference type="GO" id="GO:0000287">
    <property type="term" value="F:magnesium ion binding"/>
    <property type="evidence" value="ECO:0007669"/>
    <property type="project" value="InterPro"/>
</dbReference>
<dbReference type="Pfam" id="PF00224">
    <property type="entry name" value="PK"/>
    <property type="match status" value="1"/>
</dbReference>